<comment type="caution">
    <text evidence="3">The sequence shown here is derived from an EMBL/GenBank/DDBJ whole genome shotgun (WGS) entry which is preliminary data.</text>
</comment>
<name>A0A941ELC2_9ACTN</name>
<dbReference type="PANTHER" id="PTHR34989">
    <property type="entry name" value="PROTEIN HDED"/>
    <property type="match status" value="1"/>
</dbReference>
<evidence type="ECO:0000256" key="2">
    <source>
        <dbReference type="SAM" id="Phobius"/>
    </source>
</evidence>
<keyword evidence="4" id="KW-1185">Reference proteome</keyword>
<protein>
    <submittedName>
        <fullName evidence="3">DUF308 domain-containing protein</fullName>
    </submittedName>
</protein>
<organism evidence="3 4">
    <name type="scientific">Actinospica acidithermotolerans</name>
    <dbReference type="NCBI Taxonomy" id="2828514"/>
    <lineage>
        <taxon>Bacteria</taxon>
        <taxon>Bacillati</taxon>
        <taxon>Actinomycetota</taxon>
        <taxon>Actinomycetes</taxon>
        <taxon>Catenulisporales</taxon>
        <taxon>Actinospicaceae</taxon>
        <taxon>Actinospica</taxon>
    </lineage>
</organism>
<dbReference type="RefSeq" id="WP_212520818.1">
    <property type="nucleotide sequence ID" value="NZ_JAGSOH010000095.1"/>
</dbReference>
<accession>A0A941ELC2</accession>
<dbReference type="EMBL" id="JAGSOH010000095">
    <property type="protein sequence ID" value="MBR7829684.1"/>
    <property type="molecule type" value="Genomic_DNA"/>
</dbReference>
<dbReference type="PANTHER" id="PTHR34989:SF1">
    <property type="entry name" value="PROTEIN HDED"/>
    <property type="match status" value="1"/>
</dbReference>
<sequence length="223" mass="23013">MSDPLEGEVVQPGSGDGPGGGGRPGGHPRIPGPLEAGRFRKMWLLPVLFGGAGVVLGLLVLIWPGHTVKALTVLFGVYLVLTGGYRFVAALQLKDVDAVARAVALVLAVLSFAFGVVCLAEPFTAASSLALVIGVFWLASGALTVFGARQRARSTPGRSPGMTGGVFAMVVGLLIMAFPGASLVVLAWILGLWLIFFGGTALVTGLVARKVLEAAKHAALYWP</sequence>
<dbReference type="InterPro" id="IPR005325">
    <property type="entry name" value="DUF308_memb"/>
</dbReference>
<dbReference type="Proteomes" id="UP000676325">
    <property type="component" value="Unassembled WGS sequence"/>
</dbReference>
<feature type="transmembrane region" description="Helical" evidence="2">
    <location>
        <begin position="185"/>
        <end position="208"/>
    </location>
</feature>
<keyword evidence="2" id="KW-0812">Transmembrane</keyword>
<feature type="transmembrane region" description="Helical" evidence="2">
    <location>
        <begin position="43"/>
        <end position="64"/>
    </location>
</feature>
<evidence type="ECO:0000256" key="1">
    <source>
        <dbReference type="SAM" id="MobiDB-lite"/>
    </source>
</evidence>
<reference evidence="3" key="1">
    <citation type="submission" date="2021-04" db="EMBL/GenBank/DDBJ databases">
        <title>Genome based classification of Actinospica acidithermotolerans sp. nov., an actinobacterium isolated from an Indonesian hot spring.</title>
        <authorList>
            <person name="Kusuma A.B."/>
            <person name="Putra K.E."/>
            <person name="Nafisah S."/>
            <person name="Loh J."/>
            <person name="Nouioui I."/>
            <person name="Goodfellow M."/>
        </authorList>
    </citation>
    <scope>NUCLEOTIDE SEQUENCE</scope>
    <source>
        <strain evidence="3">MGRD01-02</strain>
    </source>
</reference>
<feature type="transmembrane region" description="Helical" evidence="2">
    <location>
        <begin position="103"/>
        <end position="123"/>
    </location>
</feature>
<feature type="region of interest" description="Disordered" evidence="1">
    <location>
        <begin position="1"/>
        <end position="28"/>
    </location>
</feature>
<feature type="transmembrane region" description="Helical" evidence="2">
    <location>
        <begin position="160"/>
        <end position="179"/>
    </location>
</feature>
<dbReference type="InterPro" id="IPR052712">
    <property type="entry name" value="Acid_resist_chaperone_HdeD"/>
</dbReference>
<evidence type="ECO:0000313" key="3">
    <source>
        <dbReference type="EMBL" id="MBR7829684.1"/>
    </source>
</evidence>
<proteinExistence type="predicted"/>
<evidence type="ECO:0000313" key="4">
    <source>
        <dbReference type="Proteomes" id="UP000676325"/>
    </source>
</evidence>
<gene>
    <name evidence="3" type="ORF">KDK95_25480</name>
</gene>
<dbReference type="GO" id="GO:0005886">
    <property type="term" value="C:plasma membrane"/>
    <property type="evidence" value="ECO:0007669"/>
    <property type="project" value="TreeGrafter"/>
</dbReference>
<keyword evidence="2" id="KW-1133">Transmembrane helix</keyword>
<dbReference type="AlphaFoldDB" id="A0A941ELC2"/>
<feature type="transmembrane region" description="Helical" evidence="2">
    <location>
        <begin position="129"/>
        <end position="148"/>
    </location>
</feature>
<dbReference type="Pfam" id="PF03729">
    <property type="entry name" value="DUF308"/>
    <property type="match status" value="2"/>
</dbReference>
<feature type="compositionally biased region" description="Gly residues" evidence="1">
    <location>
        <begin position="14"/>
        <end position="25"/>
    </location>
</feature>
<feature type="transmembrane region" description="Helical" evidence="2">
    <location>
        <begin position="70"/>
        <end position="91"/>
    </location>
</feature>
<keyword evidence="2" id="KW-0472">Membrane</keyword>